<protein>
    <submittedName>
        <fullName evidence="2">Uncharacterized protein</fullName>
    </submittedName>
</protein>
<comment type="caution">
    <text evidence="2">The sequence shown here is derived from an EMBL/GenBank/DDBJ whole genome shotgun (WGS) entry which is preliminary data.</text>
</comment>
<name>A0A2N6MNJ4_9CYAN</name>
<dbReference type="Proteomes" id="UP000234966">
    <property type="component" value="Unassembled WGS sequence"/>
</dbReference>
<feature type="transmembrane region" description="Helical" evidence="1">
    <location>
        <begin position="155"/>
        <end position="175"/>
    </location>
</feature>
<organism evidence="2 3">
    <name type="scientific">Fischerella thermalis CCMEE 5330</name>
    <dbReference type="NCBI Taxonomy" id="2019670"/>
    <lineage>
        <taxon>Bacteria</taxon>
        <taxon>Bacillati</taxon>
        <taxon>Cyanobacteriota</taxon>
        <taxon>Cyanophyceae</taxon>
        <taxon>Nostocales</taxon>
        <taxon>Hapalosiphonaceae</taxon>
        <taxon>Fischerella</taxon>
    </lineage>
</organism>
<accession>A0A2N6MNJ4</accession>
<dbReference type="EMBL" id="NMQI01000031">
    <property type="protein sequence ID" value="PMB48292.1"/>
    <property type="molecule type" value="Genomic_DNA"/>
</dbReference>
<keyword evidence="1" id="KW-1133">Transmembrane helix</keyword>
<keyword evidence="1" id="KW-0812">Transmembrane</keyword>
<reference evidence="2 3" key="1">
    <citation type="submission" date="2017-07" db="EMBL/GenBank/DDBJ databases">
        <title>Genomes of Fischerella (Mastigocladus) sp. strains.</title>
        <authorList>
            <person name="Miller S.R."/>
        </authorList>
    </citation>
    <scope>NUCLEOTIDE SEQUENCE [LARGE SCALE GENOMIC DNA]</scope>
    <source>
        <strain evidence="2 3">CCMEE 5330</strain>
    </source>
</reference>
<feature type="transmembrane region" description="Helical" evidence="1">
    <location>
        <begin position="131"/>
        <end position="148"/>
    </location>
</feature>
<keyword evidence="1" id="KW-0472">Membrane</keyword>
<dbReference type="AlphaFoldDB" id="A0A2N6MNJ4"/>
<evidence type="ECO:0000313" key="2">
    <source>
        <dbReference type="EMBL" id="PMB48292.1"/>
    </source>
</evidence>
<sequence length="534" mass="57095">MGVCALRRRAAWQLWPKLLLALLIGVGLSASYWLPAALEAETVNWQRLPVSPTAAFQAPALVAPFHTPDPAAAIPSTQPTVGIALTVLMGAAVGLQLFTRRLQLFGLVWSVAASAVAVGMLMLQLPSLSAALGWCMALAGVSFFAALPTNWARRVIFIAALVGVVTAYVPVFLAFQREAPPFPFNEQGQLQFELRGYGIAGSPSGASIPSQLSLMTPPSPALLTAYTRGLPDRLTLLNGTPDKAVLLRAQSEASIYTIASASPLNAQFTVNPFIGWQAALDAAPLELIPLSDATGYTLSLPPTRGSELRVRLGTTPARQAGGLIGLTALAGLILLWRWQHRRKDWQATFPPLLAPDDLRRMAAAAVTLTIAFIALLSGRFVSPPSPMPGVGLTSSTPLSYVSSSPLQLIAYDVSDQRADKLTATLHWRTSRPLTDLLFISSSLISTNGEVVAESAPVPLSRIPTPAWRTDRYYTTYLSIDAASVPANGRYTLTLRVFPCPAHGTNCATNRALTFFDERGASLGTQITLPRILTR</sequence>
<gene>
    <name evidence="2" type="ORF">CEN41_01800</name>
</gene>
<evidence type="ECO:0000256" key="1">
    <source>
        <dbReference type="SAM" id="Phobius"/>
    </source>
</evidence>
<proteinExistence type="predicted"/>
<feature type="transmembrane region" description="Helical" evidence="1">
    <location>
        <begin position="80"/>
        <end position="98"/>
    </location>
</feature>
<evidence type="ECO:0000313" key="3">
    <source>
        <dbReference type="Proteomes" id="UP000234966"/>
    </source>
</evidence>
<feature type="transmembrane region" description="Helical" evidence="1">
    <location>
        <begin position="105"/>
        <end position="125"/>
    </location>
</feature>